<dbReference type="SUPFAM" id="SSF50129">
    <property type="entry name" value="GroES-like"/>
    <property type="match status" value="1"/>
</dbReference>
<dbReference type="InterPro" id="IPR036291">
    <property type="entry name" value="NAD(P)-bd_dom_sf"/>
</dbReference>
<reference evidence="3" key="1">
    <citation type="journal article" date="2020" name="Stud. Mycol.">
        <title>101 Dothideomycetes genomes: a test case for predicting lifestyles and emergence of pathogens.</title>
        <authorList>
            <person name="Haridas S."/>
            <person name="Albert R."/>
            <person name="Binder M."/>
            <person name="Bloem J."/>
            <person name="Labutti K."/>
            <person name="Salamov A."/>
            <person name="Andreopoulos B."/>
            <person name="Baker S."/>
            <person name="Barry K."/>
            <person name="Bills G."/>
            <person name="Bluhm B."/>
            <person name="Cannon C."/>
            <person name="Castanera R."/>
            <person name="Culley D."/>
            <person name="Daum C."/>
            <person name="Ezra D."/>
            <person name="Gonzalez J."/>
            <person name="Henrissat B."/>
            <person name="Kuo A."/>
            <person name="Liang C."/>
            <person name="Lipzen A."/>
            <person name="Lutzoni F."/>
            <person name="Magnuson J."/>
            <person name="Mondo S."/>
            <person name="Nolan M."/>
            <person name="Ohm R."/>
            <person name="Pangilinan J."/>
            <person name="Park H.-J."/>
            <person name="Ramirez L."/>
            <person name="Alfaro M."/>
            <person name="Sun H."/>
            <person name="Tritt A."/>
            <person name="Yoshinaga Y."/>
            <person name="Zwiers L.-H."/>
            <person name="Turgeon B."/>
            <person name="Goodwin S."/>
            <person name="Spatafora J."/>
            <person name="Crous P."/>
            <person name="Grigoriev I."/>
        </authorList>
    </citation>
    <scope>NUCLEOTIDE SEQUENCE</scope>
    <source>
        <strain evidence="3">CBS 675.92</strain>
    </source>
</reference>
<dbReference type="InterPro" id="IPR050700">
    <property type="entry name" value="YIM1/Zinc_Alcohol_DH_Fams"/>
</dbReference>
<dbReference type="AlphaFoldDB" id="A0A6A5TY30"/>
<evidence type="ECO:0000256" key="1">
    <source>
        <dbReference type="SAM" id="MobiDB-lite"/>
    </source>
</evidence>
<dbReference type="EMBL" id="ML976991">
    <property type="protein sequence ID" value="KAF1956552.1"/>
    <property type="molecule type" value="Genomic_DNA"/>
</dbReference>
<dbReference type="InterPro" id="IPR020843">
    <property type="entry name" value="ER"/>
</dbReference>
<dbReference type="Gene3D" id="3.40.50.720">
    <property type="entry name" value="NAD(P)-binding Rossmann-like Domain"/>
    <property type="match status" value="1"/>
</dbReference>
<dbReference type="Gene3D" id="3.90.180.10">
    <property type="entry name" value="Medium-chain alcohol dehydrogenases, catalytic domain"/>
    <property type="match status" value="1"/>
</dbReference>
<dbReference type="GO" id="GO:0005739">
    <property type="term" value="C:mitochondrion"/>
    <property type="evidence" value="ECO:0007669"/>
    <property type="project" value="TreeGrafter"/>
</dbReference>
<feature type="domain" description="Enoyl reductase (ER)" evidence="2">
    <location>
        <begin position="10"/>
        <end position="326"/>
    </location>
</feature>
<keyword evidence="4" id="KW-1185">Reference proteome</keyword>
<dbReference type="SMART" id="SM00829">
    <property type="entry name" value="PKS_ER"/>
    <property type="match status" value="1"/>
</dbReference>
<evidence type="ECO:0000259" key="2">
    <source>
        <dbReference type="SMART" id="SM00829"/>
    </source>
</evidence>
<dbReference type="CDD" id="cd05289">
    <property type="entry name" value="MDR_like_2"/>
    <property type="match status" value="1"/>
</dbReference>
<dbReference type="SUPFAM" id="SSF51735">
    <property type="entry name" value="NAD(P)-binding Rossmann-fold domains"/>
    <property type="match status" value="1"/>
</dbReference>
<dbReference type="PANTHER" id="PTHR11695">
    <property type="entry name" value="ALCOHOL DEHYDROGENASE RELATED"/>
    <property type="match status" value="1"/>
</dbReference>
<name>A0A6A5TY30_9PLEO</name>
<dbReference type="OrthoDB" id="3509362at2759"/>
<proteinExistence type="predicted"/>
<sequence>MRAVIRSNPKDPLTLTLDPSHPAPTPTEHPTGYLIRPKATALTRDELTWPEPLVPENSVPGFDLAGEVISVPIAQGSYRFKPGDEVYGFTTFTWKGNAREVSVGQETEMALKPKGLGWEEAASVPLSALSAWQALFLHGGLKAPGEGGEKGSNAGKRVLITAASGGVGIWGVQLAHHAGVAEVVGTCGTSNVDFVKSLGADNVLDYRKTDLLEWVGQDRESRGFDVVLDCIGGQTLADAWKCARNFCKVISVAEPPNPKKPGDGIAEGVEGVWFIVEPNGEQLGEVTKLIEQAKCRAVVDSVFELEQFKEAFERLEGRHARGKVVLRVA</sequence>
<protein>
    <submittedName>
        <fullName evidence="3">Zinc-binding oxidoreductase</fullName>
    </submittedName>
</protein>
<gene>
    <name evidence="3" type="ORF">CC80DRAFT_60376</name>
</gene>
<dbReference type="InterPro" id="IPR011032">
    <property type="entry name" value="GroES-like_sf"/>
</dbReference>
<dbReference type="GO" id="GO:0016491">
    <property type="term" value="F:oxidoreductase activity"/>
    <property type="evidence" value="ECO:0007669"/>
    <property type="project" value="InterPro"/>
</dbReference>
<dbReference type="InterPro" id="IPR013154">
    <property type="entry name" value="ADH-like_N"/>
</dbReference>
<dbReference type="Pfam" id="PF13602">
    <property type="entry name" value="ADH_zinc_N_2"/>
    <property type="match status" value="1"/>
</dbReference>
<feature type="region of interest" description="Disordered" evidence="1">
    <location>
        <begin position="1"/>
        <end position="33"/>
    </location>
</feature>
<dbReference type="PANTHER" id="PTHR11695:SF647">
    <property type="entry name" value="ENOYL REDUCTASE (ER) DOMAIN-CONTAINING PROTEIN"/>
    <property type="match status" value="1"/>
</dbReference>
<evidence type="ECO:0000313" key="3">
    <source>
        <dbReference type="EMBL" id="KAF1956552.1"/>
    </source>
</evidence>
<evidence type="ECO:0000313" key="4">
    <source>
        <dbReference type="Proteomes" id="UP000800035"/>
    </source>
</evidence>
<dbReference type="Pfam" id="PF08240">
    <property type="entry name" value="ADH_N"/>
    <property type="match status" value="1"/>
</dbReference>
<accession>A0A6A5TY30</accession>
<dbReference type="Proteomes" id="UP000800035">
    <property type="component" value="Unassembled WGS sequence"/>
</dbReference>
<organism evidence="3 4">
    <name type="scientific">Byssothecium circinans</name>
    <dbReference type="NCBI Taxonomy" id="147558"/>
    <lineage>
        <taxon>Eukaryota</taxon>
        <taxon>Fungi</taxon>
        <taxon>Dikarya</taxon>
        <taxon>Ascomycota</taxon>
        <taxon>Pezizomycotina</taxon>
        <taxon>Dothideomycetes</taxon>
        <taxon>Pleosporomycetidae</taxon>
        <taxon>Pleosporales</taxon>
        <taxon>Massarineae</taxon>
        <taxon>Massarinaceae</taxon>
        <taxon>Byssothecium</taxon>
    </lineage>
</organism>